<dbReference type="AlphaFoldDB" id="A0A9J6NUS5"/>
<organism evidence="10 11">
    <name type="scientific">Oceanirhabdus seepicola</name>
    <dbReference type="NCBI Taxonomy" id="2828781"/>
    <lineage>
        <taxon>Bacteria</taxon>
        <taxon>Bacillati</taxon>
        <taxon>Bacillota</taxon>
        <taxon>Clostridia</taxon>
        <taxon>Eubacteriales</taxon>
        <taxon>Clostridiaceae</taxon>
        <taxon>Oceanirhabdus</taxon>
    </lineage>
</organism>
<dbReference type="Pfam" id="PF00583">
    <property type="entry name" value="Acetyltransf_1"/>
    <property type="match status" value="1"/>
</dbReference>
<keyword evidence="11" id="KW-1185">Reference proteome</keyword>
<evidence type="ECO:0000256" key="8">
    <source>
        <dbReference type="ARBA" id="ARBA00048923"/>
    </source>
</evidence>
<evidence type="ECO:0000313" key="10">
    <source>
        <dbReference type="EMBL" id="MCM1988226.1"/>
    </source>
</evidence>
<dbReference type="GO" id="GO:0046677">
    <property type="term" value="P:response to antibiotic"/>
    <property type="evidence" value="ECO:0007669"/>
    <property type="project" value="UniProtKB-KW"/>
</dbReference>
<comment type="catalytic activity">
    <reaction evidence="8">
        <text>kanamycin B + acetyl-CoA = N(6')-acetylkanamycin B + CoA + H(+)</text>
        <dbReference type="Rhea" id="RHEA:16449"/>
        <dbReference type="ChEBI" id="CHEBI:15378"/>
        <dbReference type="ChEBI" id="CHEBI:57287"/>
        <dbReference type="ChEBI" id="CHEBI:57288"/>
        <dbReference type="ChEBI" id="CHEBI:58390"/>
        <dbReference type="ChEBI" id="CHEBI:58549"/>
        <dbReference type="EC" id="2.3.1.82"/>
    </reaction>
</comment>
<dbReference type="GO" id="GO:0047663">
    <property type="term" value="F:aminoglycoside 6'-N-acetyltransferase activity"/>
    <property type="evidence" value="ECO:0007669"/>
    <property type="project" value="UniProtKB-EC"/>
</dbReference>
<evidence type="ECO:0000256" key="3">
    <source>
        <dbReference type="ARBA" id="ARBA00017677"/>
    </source>
</evidence>
<evidence type="ECO:0000256" key="4">
    <source>
        <dbReference type="ARBA" id="ARBA00022679"/>
    </source>
</evidence>
<dbReference type="EMBL" id="JAGSOJ010000001">
    <property type="protein sequence ID" value="MCM1988226.1"/>
    <property type="molecule type" value="Genomic_DNA"/>
</dbReference>
<dbReference type="InterPro" id="IPR016181">
    <property type="entry name" value="Acyl_CoA_acyltransferase"/>
</dbReference>
<evidence type="ECO:0000256" key="1">
    <source>
        <dbReference type="ARBA" id="ARBA00011738"/>
    </source>
</evidence>
<reference evidence="10" key="1">
    <citation type="journal article" date="2021" name="mSystems">
        <title>Bacteria and Archaea Synergistically Convert Glycine Betaine to Biogenic Methane in the Formosa Cold Seep of the South China Sea.</title>
        <authorList>
            <person name="Li L."/>
            <person name="Zhang W."/>
            <person name="Zhang S."/>
            <person name="Song L."/>
            <person name="Sun Q."/>
            <person name="Zhang H."/>
            <person name="Xiang H."/>
            <person name="Dong X."/>
        </authorList>
    </citation>
    <scope>NUCLEOTIDE SEQUENCE</scope>
    <source>
        <strain evidence="10">ZWT</strain>
    </source>
</reference>
<evidence type="ECO:0000256" key="5">
    <source>
        <dbReference type="ARBA" id="ARBA00023251"/>
    </source>
</evidence>
<evidence type="ECO:0000256" key="6">
    <source>
        <dbReference type="ARBA" id="ARBA00023315"/>
    </source>
</evidence>
<name>A0A9J6NUS5_9CLOT</name>
<dbReference type="PIRSF" id="PIRSF000452">
    <property type="entry name" value="6-N-acetyltransf"/>
    <property type="match status" value="1"/>
</dbReference>
<evidence type="ECO:0000313" key="11">
    <source>
        <dbReference type="Proteomes" id="UP001056429"/>
    </source>
</evidence>
<accession>A0A9J6NUS5</accession>
<dbReference type="Proteomes" id="UP001056429">
    <property type="component" value="Unassembled WGS sequence"/>
</dbReference>
<dbReference type="Gene3D" id="3.40.630.30">
    <property type="match status" value="1"/>
</dbReference>
<evidence type="ECO:0000256" key="7">
    <source>
        <dbReference type="ARBA" id="ARBA00029660"/>
    </source>
</evidence>
<dbReference type="PROSITE" id="PS51186">
    <property type="entry name" value="GNAT"/>
    <property type="match status" value="1"/>
</dbReference>
<gene>
    <name evidence="10" type="ORF">KDK92_00625</name>
</gene>
<dbReference type="SUPFAM" id="SSF55729">
    <property type="entry name" value="Acyl-CoA N-acyltransferases (Nat)"/>
    <property type="match status" value="1"/>
</dbReference>
<keyword evidence="4" id="KW-0808">Transferase</keyword>
<proteinExistence type="predicted"/>
<sequence>MKNKIVEAHIENLKDLVSMALDLWPEDTVDELKEEFTELLESEDDEVFLYQVKGENIGFIHVAIRRDYVEGSDSSPVGYVEGIYVKPNYRKKGIARELVKKGEQWALSKGCCQMGSDIEYDNTISYDFHKKIGFKEANRIICFIKEIKE</sequence>
<dbReference type="CDD" id="cd04301">
    <property type="entry name" value="NAT_SF"/>
    <property type="match status" value="1"/>
</dbReference>
<dbReference type="NCBIfam" id="NF043067">
    <property type="entry name" value="AAC_6p_group_E"/>
    <property type="match status" value="1"/>
</dbReference>
<feature type="domain" description="N-acetyltransferase" evidence="9">
    <location>
        <begin position="3"/>
        <end position="149"/>
    </location>
</feature>
<dbReference type="EC" id="2.3.1.82" evidence="2"/>
<evidence type="ECO:0000256" key="2">
    <source>
        <dbReference type="ARBA" id="ARBA00012888"/>
    </source>
</evidence>
<reference evidence="10" key="2">
    <citation type="submission" date="2021-04" db="EMBL/GenBank/DDBJ databases">
        <authorList>
            <person name="Dong X."/>
        </authorList>
    </citation>
    <scope>NUCLEOTIDE SEQUENCE</scope>
    <source>
        <strain evidence="10">ZWT</strain>
    </source>
</reference>
<keyword evidence="5" id="KW-0046">Antibiotic resistance</keyword>
<comment type="caution">
    <text evidence="10">The sequence shown here is derived from an EMBL/GenBank/DDBJ whole genome shotgun (WGS) entry which is preliminary data.</text>
</comment>
<dbReference type="InterPro" id="IPR024170">
    <property type="entry name" value="Aminoglycoside_N6-AcTrfrase"/>
</dbReference>
<dbReference type="InterPro" id="IPR000182">
    <property type="entry name" value="GNAT_dom"/>
</dbReference>
<keyword evidence="6" id="KW-0012">Acyltransferase</keyword>
<protein>
    <recommendedName>
        <fullName evidence="3">Aminoglycoside N(6')-acetyltransferase type 1</fullName>
        <ecNumber evidence="2">2.3.1.82</ecNumber>
    </recommendedName>
    <alternativeName>
        <fullName evidence="7">Aminoglycoside resistance protein</fullName>
    </alternativeName>
</protein>
<comment type="subunit">
    <text evidence="1">Homodimer.</text>
</comment>
<dbReference type="PANTHER" id="PTHR43072">
    <property type="entry name" value="N-ACETYLTRANSFERASE"/>
    <property type="match status" value="1"/>
</dbReference>
<evidence type="ECO:0000259" key="9">
    <source>
        <dbReference type="PROSITE" id="PS51186"/>
    </source>
</evidence>
<dbReference type="RefSeq" id="WP_250857083.1">
    <property type="nucleotide sequence ID" value="NZ_JAGSOJ010000001.1"/>
</dbReference>